<proteinExistence type="predicted"/>
<dbReference type="Proteomes" id="UP000292082">
    <property type="component" value="Unassembled WGS sequence"/>
</dbReference>
<reference evidence="4 5" key="1">
    <citation type="submission" date="2019-01" db="EMBL/GenBank/DDBJ databases">
        <title>Draft genome sequences of three monokaryotic isolates of the white-rot basidiomycete fungus Dichomitus squalens.</title>
        <authorList>
            <consortium name="DOE Joint Genome Institute"/>
            <person name="Lopez S.C."/>
            <person name="Andreopoulos B."/>
            <person name="Pangilinan J."/>
            <person name="Lipzen A."/>
            <person name="Riley R."/>
            <person name="Ahrendt S."/>
            <person name="Ng V."/>
            <person name="Barry K."/>
            <person name="Daum C."/>
            <person name="Grigoriev I.V."/>
            <person name="Hilden K.S."/>
            <person name="Makela M.R."/>
            <person name="de Vries R.P."/>
        </authorList>
    </citation>
    <scope>NUCLEOTIDE SEQUENCE [LARGE SCALE GENOMIC DNA]</scope>
    <source>
        <strain evidence="4 5">CBS 464.89</strain>
    </source>
</reference>
<feature type="transmembrane region" description="Helical" evidence="2">
    <location>
        <begin position="96"/>
        <end position="119"/>
    </location>
</feature>
<keyword evidence="2" id="KW-1133">Transmembrane helix</keyword>
<feature type="transmembrane region" description="Helical" evidence="2">
    <location>
        <begin position="221"/>
        <end position="241"/>
    </location>
</feature>
<evidence type="ECO:0000313" key="5">
    <source>
        <dbReference type="Proteomes" id="UP000292082"/>
    </source>
</evidence>
<feature type="region of interest" description="Disordered" evidence="1">
    <location>
        <begin position="288"/>
        <end position="309"/>
    </location>
</feature>
<dbReference type="Pfam" id="PF20151">
    <property type="entry name" value="DUF6533"/>
    <property type="match status" value="1"/>
</dbReference>
<evidence type="ECO:0000313" key="4">
    <source>
        <dbReference type="EMBL" id="TBU52338.1"/>
    </source>
</evidence>
<keyword evidence="5" id="KW-1185">Reference proteome</keyword>
<feature type="transmembrane region" description="Helical" evidence="2">
    <location>
        <begin position="32"/>
        <end position="55"/>
    </location>
</feature>
<feature type="domain" description="DUF6533" evidence="3">
    <location>
        <begin position="4"/>
        <end position="43"/>
    </location>
</feature>
<gene>
    <name evidence="4" type="ORF">BD310DRAFT_832390</name>
</gene>
<evidence type="ECO:0000259" key="3">
    <source>
        <dbReference type="Pfam" id="PF20151"/>
    </source>
</evidence>
<protein>
    <recommendedName>
        <fullName evidence="3">DUF6533 domain-containing protein</fullName>
    </recommendedName>
</protein>
<organism evidence="4 5">
    <name type="scientific">Dichomitus squalens</name>
    <dbReference type="NCBI Taxonomy" id="114155"/>
    <lineage>
        <taxon>Eukaryota</taxon>
        <taxon>Fungi</taxon>
        <taxon>Dikarya</taxon>
        <taxon>Basidiomycota</taxon>
        <taxon>Agaricomycotina</taxon>
        <taxon>Agaricomycetes</taxon>
        <taxon>Polyporales</taxon>
        <taxon>Polyporaceae</taxon>
        <taxon>Dichomitus</taxon>
    </lineage>
</organism>
<name>A0A4Q9PCK8_9APHY</name>
<keyword evidence="2" id="KW-0472">Membrane</keyword>
<feature type="compositionally biased region" description="Basic and acidic residues" evidence="1">
    <location>
        <begin position="296"/>
        <end position="309"/>
    </location>
</feature>
<evidence type="ECO:0000256" key="2">
    <source>
        <dbReference type="SAM" id="Phobius"/>
    </source>
</evidence>
<feature type="transmembrane region" description="Helical" evidence="2">
    <location>
        <begin position="147"/>
        <end position="172"/>
    </location>
</feature>
<feature type="non-terminal residue" evidence="4">
    <location>
        <position position="1"/>
    </location>
</feature>
<feature type="transmembrane region" description="Helical" evidence="2">
    <location>
        <begin position="184"/>
        <end position="209"/>
    </location>
</feature>
<dbReference type="InterPro" id="IPR045340">
    <property type="entry name" value="DUF6533"/>
</dbReference>
<sequence>IYSAVGFLYDAIMTTGEEIRCFWGQKITGAAILFWLNKYMSILFLVWALATFLTISDEVCAPSSLGSNETTYILTSPEVQPFTFTAIRVYALRRSLTLCAITAVLSLVPFGINIAKFGFGFNGGNFFLFGCAEIDSVPLGLSQKFVIVARSCSIAADCLAIGVTWFTLGLPYTTRRGGVLNGSLASVLLVDGTIYFLILAVLNALHLAFTLLSIAVDAQSLSVVTVFTVPLSAILVSRFLLHLQSASLRAMGSLPSSQMSSLHPDRSLVFERVVGSLGASIAAEDYLEEDYDYGDDGERAEEPTQRSRE</sequence>
<dbReference type="EMBL" id="ML145255">
    <property type="protein sequence ID" value="TBU52338.1"/>
    <property type="molecule type" value="Genomic_DNA"/>
</dbReference>
<keyword evidence="2" id="KW-0812">Transmembrane</keyword>
<dbReference type="AlphaFoldDB" id="A0A4Q9PCK8"/>
<evidence type="ECO:0000256" key="1">
    <source>
        <dbReference type="SAM" id="MobiDB-lite"/>
    </source>
</evidence>
<accession>A0A4Q9PCK8</accession>